<name>A0A4Z0Y334_9PEZI</name>
<dbReference type="InterPro" id="IPR002575">
    <property type="entry name" value="Aminoglycoside_PTrfase"/>
</dbReference>
<organism evidence="3 4">
    <name type="scientific">Xylaria hypoxylon</name>
    <dbReference type="NCBI Taxonomy" id="37992"/>
    <lineage>
        <taxon>Eukaryota</taxon>
        <taxon>Fungi</taxon>
        <taxon>Dikarya</taxon>
        <taxon>Ascomycota</taxon>
        <taxon>Pezizomycotina</taxon>
        <taxon>Sordariomycetes</taxon>
        <taxon>Xylariomycetidae</taxon>
        <taxon>Xylariales</taxon>
        <taxon>Xylariaceae</taxon>
        <taxon>Xylaria</taxon>
    </lineage>
</organism>
<dbReference type="AlphaFoldDB" id="A0A4Z0Y334"/>
<dbReference type="PANTHER" id="PTHR21310:SF48">
    <property type="entry name" value="AMINOGLYCOSIDE PHOSPHOTRANSFERASE DOMAIN-CONTAINING PROTEIN"/>
    <property type="match status" value="1"/>
</dbReference>
<dbReference type="PANTHER" id="PTHR21310">
    <property type="entry name" value="AMINOGLYCOSIDE PHOSPHOTRANSFERASE-RELATED-RELATED"/>
    <property type="match status" value="1"/>
</dbReference>
<evidence type="ECO:0000313" key="3">
    <source>
        <dbReference type="EMBL" id="TGJ78144.1"/>
    </source>
</evidence>
<dbReference type="Proteomes" id="UP000297716">
    <property type="component" value="Unassembled WGS sequence"/>
</dbReference>
<keyword evidence="4" id="KW-1185">Reference proteome</keyword>
<feature type="domain" description="Aminoglycoside phosphotransferase" evidence="2">
    <location>
        <begin position="174"/>
        <end position="365"/>
    </location>
</feature>
<evidence type="ECO:0000256" key="1">
    <source>
        <dbReference type="SAM" id="MobiDB-lite"/>
    </source>
</evidence>
<evidence type="ECO:0000259" key="2">
    <source>
        <dbReference type="Pfam" id="PF01636"/>
    </source>
</evidence>
<dbReference type="InterPro" id="IPR051678">
    <property type="entry name" value="AGP_Transferase"/>
</dbReference>
<accession>A0A4Z0Y334</accession>
<sequence length="544" mass="60462">MASGGTTTRVGRLGIPDMRQQFEKSLGGGVDSDDEEEGGTPLTESFAAPPSGLGDTSTGASRDKPDKLGKGIQAAPSQLLSVPKSLPNANSILDWFLGRRVYSIPEDLTDEPGSQVWEQREGVNDDDFDIGDVRDICPACITPYCQAVDSVPFQSSLKLMYNDPTSHKWLIGNKYVLHEAVDEHPEDEYVPLVEACRALKTLASEVPTPKVRSGWKENGKVITISDTVRGERLYDIWWDISAEERGHIAKQVVRYVESWRETDLGRISSLTGGPVHHHDNLLGTVKGGFGPFGSDLDLWEAIERQLERKCIDEDTIQLLRDYMPPSSPCVFTHGDLSSTNIIVHKGDVSAITGFENAASLPVWAENVAMHFCCCVEDEQWKALLSKHTRNYRAALDWWSLWTAVEDGDIDPVRLESLKDRCRRWKKTEVLGQPFWSVWLSSEGGASKRMNIQTVENAVEARVGDLVRRAIEPDLLRYEDLPSDTSWGCGADDEQGDGSEHDEGDASVQKSSARRKRGLAPYHQKAVSETAATGYFSREEKKLRD</sequence>
<dbReference type="SUPFAM" id="SSF56112">
    <property type="entry name" value="Protein kinase-like (PK-like)"/>
    <property type="match status" value="1"/>
</dbReference>
<proteinExistence type="predicted"/>
<feature type="compositionally biased region" description="Acidic residues" evidence="1">
    <location>
        <begin position="490"/>
        <end position="504"/>
    </location>
</feature>
<feature type="region of interest" description="Disordered" evidence="1">
    <location>
        <begin position="485"/>
        <end position="524"/>
    </location>
</feature>
<dbReference type="EMBL" id="SKBN01000444">
    <property type="protein sequence ID" value="TGJ78144.1"/>
    <property type="molecule type" value="Genomic_DNA"/>
</dbReference>
<dbReference type="InterPro" id="IPR011009">
    <property type="entry name" value="Kinase-like_dom_sf"/>
</dbReference>
<dbReference type="OrthoDB" id="8300194at2759"/>
<dbReference type="Pfam" id="PF01636">
    <property type="entry name" value="APH"/>
    <property type="match status" value="1"/>
</dbReference>
<dbReference type="Gene3D" id="3.90.1200.10">
    <property type="match status" value="1"/>
</dbReference>
<protein>
    <recommendedName>
        <fullName evidence="2">Aminoglycoside phosphotransferase domain-containing protein</fullName>
    </recommendedName>
</protein>
<evidence type="ECO:0000313" key="4">
    <source>
        <dbReference type="Proteomes" id="UP000297716"/>
    </source>
</evidence>
<reference evidence="3 4" key="1">
    <citation type="submission" date="2019-03" db="EMBL/GenBank/DDBJ databases">
        <title>Draft genome sequence of Xylaria hypoxylon DSM 108379, a ubiquitous saprotrophic-parasitic fungi on hardwood.</title>
        <authorList>
            <person name="Buettner E."/>
            <person name="Leonhardt S."/>
            <person name="Gebauer A.M."/>
            <person name="Liers C."/>
            <person name="Hofrichter M."/>
            <person name="Kellner H."/>
        </authorList>
    </citation>
    <scope>NUCLEOTIDE SEQUENCE [LARGE SCALE GENOMIC DNA]</scope>
    <source>
        <strain evidence="3 4">DSM 108379</strain>
    </source>
</reference>
<feature type="region of interest" description="Disordered" evidence="1">
    <location>
        <begin position="1"/>
        <end position="70"/>
    </location>
</feature>
<gene>
    <name evidence="3" type="ORF">E0Z10_g10625</name>
</gene>
<comment type="caution">
    <text evidence="3">The sequence shown here is derived from an EMBL/GenBank/DDBJ whole genome shotgun (WGS) entry which is preliminary data.</text>
</comment>